<sequence length="92" mass="10122">MLSNSLWFRDGLPCLRLNHPQAEWAELAQPSPGFVAAWELFADHPRAQQSQCESIACAGASGFQAEHLAIDFIAQLFNRRCGSGLALGWHEA</sequence>
<accession>C1F602</accession>
<organism evidence="1 2">
    <name type="scientific">Acidobacterium capsulatum (strain ATCC 51196 / DSM 11244 / BCRC 80197 / JCM 7670 / NBRC 15755 / NCIMB 13165 / 161)</name>
    <dbReference type="NCBI Taxonomy" id="240015"/>
    <lineage>
        <taxon>Bacteria</taxon>
        <taxon>Pseudomonadati</taxon>
        <taxon>Acidobacteriota</taxon>
        <taxon>Terriglobia</taxon>
        <taxon>Terriglobales</taxon>
        <taxon>Acidobacteriaceae</taxon>
        <taxon>Acidobacterium</taxon>
    </lineage>
</organism>
<evidence type="ECO:0000313" key="2">
    <source>
        <dbReference type="Proteomes" id="UP000002207"/>
    </source>
</evidence>
<dbReference type="HOGENOM" id="CLU_2406589_0_0_0"/>
<proteinExistence type="predicted"/>
<dbReference type="Proteomes" id="UP000002207">
    <property type="component" value="Chromosome"/>
</dbReference>
<name>C1F602_ACIC5</name>
<keyword evidence="2" id="KW-1185">Reference proteome</keyword>
<gene>
    <name evidence="1" type="ordered locus">ACP_1411</name>
</gene>
<dbReference type="AlphaFoldDB" id="C1F602"/>
<evidence type="ECO:0000313" key="1">
    <source>
        <dbReference type="EMBL" id="ACO33468.1"/>
    </source>
</evidence>
<dbReference type="InParanoid" id="C1F602"/>
<dbReference type="EMBL" id="CP001472">
    <property type="protein sequence ID" value="ACO33468.1"/>
    <property type="molecule type" value="Genomic_DNA"/>
</dbReference>
<reference evidence="1 2" key="1">
    <citation type="journal article" date="2009" name="Appl. Environ. Microbiol.">
        <title>Three genomes from the phylum Acidobacteria provide insight into the lifestyles of these microorganisms in soils.</title>
        <authorList>
            <person name="Ward N.L."/>
            <person name="Challacombe J.F."/>
            <person name="Janssen P.H."/>
            <person name="Henrissat B."/>
            <person name="Coutinho P.M."/>
            <person name="Wu M."/>
            <person name="Xie G."/>
            <person name="Haft D.H."/>
            <person name="Sait M."/>
            <person name="Badger J."/>
            <person name="Barabote R.D."/>
            <person name="Bradley B."/>
            <person name="Brettin T.S."/>
            <person name="Brinkac L.M."/>
            <person name="Bruce D."/>
            <person name="Creasy T."/>
            <person name="Daugherty S.C."/>
            <person name="Davidsen T.M."/>
            <person name="DeBoy R.T."/>
            <person name="Detter J.C."/>
            <person name="Dodson R.J."/>
            <person name="Durkin A.S."/>
            <person name="Ganapathy A."/>
            <person name="Gwinn-Giglio M."/>
            <person name="Han C.S."/>
            <person name="Khouri H."/>
            <person name="Kiss H."/>
            <person name="Kothari S.P."/>
            <person name="Madupu R."/>
            <person name="Nelson K.E."/>
            <person name="Nelson W.C."/>
            <person name="Paulsen I."/>
            <person name="Penn K."/>
            <person name="Ren Q."/>
            <person name="Rosovitz M.J."/>
            <person name="Selengut J.D."/>
            <person name="Shrivastava S."/>
            <person name="Sullivan S.A."/>
            <person name="Tapia R."/>
            <person name="Thompson L.S."/>
            <person name="Watkins K.L."/>
            <person name="Yang Q."/>
            <person name="Yu C."/>
            <person name="Zafar N."/>
            <person name="Zhou L."/>
            <person name="Kuske C.R."/>
        </authorList>
    </citation>
    <scope>NUCLEOTIDE SEQUENCE [LARGE SCALE GENOMIC DNA]</scope>
    <source>
        <strain evidence="2">ATCC 51196 / DSM 11244 / BCRC 80197 / JCM 7670 / NBRC 15755 / NCIMB 13165 / 161</strain>
    </source>
</reference>
<protein>
    <submittedName>
        <fullName evidence="1">Uncharacterized protein</fullName>
    </submittedName>
</protein>
<dbReference type="KEGG" id="aca:ACP_1411"/>